<dbReference type="Proteomes" id="UP001500503">
    <property type="component" value="Unassembled WGS sequence"/>
</dbReference>
<evidence type="ECO:0000256" key="1">
    <source>
        <dbReference type="SAM" id="Phobius"/>
    </source>
</evidence>
<keyword evidence="1" id="KW-0472">Membrane</keyword>
<reference evidence="3" key="1">
    <citation type="journal article" date="2019" name="Int. J. Syst. Evol. Microbiol.">
        <title>The Global Catalogue of Microorganisms (GCM) 10K type strain sequencing project: providing services to taxonomists for standard genome sequencing and annotation.</title>
        <authorList>
            <consortium name="The Broad Institute Genomics Platform"/>
            <consortium name="The Broad Institute Genome Sequencing Center for Infectious Disease"/>
            <person name="Wu L."/>
            <person name="Ma J."/>
        </authorList>
    </citation>
    <scope>NUCLEOTIDE SEQUENCE [LARGE SCALE GENOMIC DNA]</scope>
    <source>
        <strain evidence="3">JCM 17933</strain>
    </source>
</reference>
<protein>
    <submittedName>
        <fullName evidence="2">Uncharacterized protein</fullName>
    </submittedName>
</protein>
<comment type="caution">
    <text evidence="2">The sequence shown here is derived from an EMBL/GenBank/DDBJ whole genome shotgun (WGS) entry which is preliminary data.</text>
</comment>
<accession>A0ABP8QP96</accession>
<sequence length="63" mass="6528">MLGGMNPDGTLSPPRRRSWPRTLLLGLAAVAAAMITVALFYGLVALAVTAALVLIMNGFGSNK</sequence>
<keyword evidence="1" id="KW-0812">Transmembrane</keyword>
<keyword evidence="3" id="KW-1185">Reference proteome</keyword>
<keyword evidence="1" id="KW-1133">Transmembrane helix</keyword>
<proteinExistence type="predicted"/>
<evidence type="ECO:0000313" key="3">
    <source>
        <dbReference type="Proteomes" id="UP001500503"/>
    </source>
</evidence>
<evidence type="ECO:0000313" key="2">
    <source>
        <dbReference type="EMBL" id="GAA4507281.1"/>
    </source>
</evidence>
<feature type="transmembrane region" description="Helical" evidence="1">
    <location>
        <begin position="23"/>
        <end position="56"/>
    </location>
</feature>
<dbReference type="EMBL" id="BAABHF010000040">
    <property type="protein sequence ID" value="GAA4507281.1"/>
    <property type="molecule type" value="Genomic_DNA"/>
</dbReference>
<name>A0ABP8QP96_9ACTN</name>
<organism evidence="2 3">
    <name type="scientific">Actinoallomurus oryzae</name>
    <dbReference type="NCBI Taxonomy" id="502180"/>
    <lineage>
        <taxon>Bacteria</taxon>
        <taxon>Bacillati</taxon>
        <taxon>Actinomycetota</taxon>
        <taxon>Actinomycetes</taxon>
        <taxon>Streptosporangiales</taxon>
        <taxon>Thermomonosporaceae</taxon>
        <taxon>Actinoallomurus</taxon>
    </lineage>
</organism>
<gene>
    <name evidence="2" type="ORF">GCM10023191_065500</name>
</gene>